<evidence type="ECO:0000313" key="2">
    <source>
        <dbReference type="EMBL" id="MBA8913437.1"/>
    </source>
</evidence>
<accession>A0AA40VB14</accession>
<gene>
    <name evidence="2" type="ORF">HNR51_002520</name>
</gene>
<keyword evidence="3" id="KW-1185">Reference proteome</keyword>
<reference evidence="2 3" key="1">
    <citation type="submission" date="2020-08" db="EMBL/GenBank/DDBJ databases">
        <title>Genomic Encyclopedia of Type Strains, Phase IV (KMG-IV): sequencing the most valuable type-strain genomes for metagenomic binning, comparative biology and taxonomic classification.</title>
        <authorList>
            <person name="Goeker M."/>
        </authorList>
    </citation>
    <scope>NUCLEOTIDE SEQUENCE [LARGE SCALE GENOMIC DNA]</scope>
    <source>
        <strain evidence="2 3">DSM 11490</strain>
    </source>
</reference>
<evidence type="ECO:0000256" key="1">
    <source>
        <dbReference type="SAM" id="MobiDB-lite"/>
    </source>
</evidence>
<proteinExistence type="predicted"/>
<comment type="caution">
    <text evidence="2">The sequence shown here is derived from an EMBL/GenBank/DDBJ whole genome shotgun (WGS) entry which is preliminary data.</text>
</comment>
<sequence>MAEDLQSRLLQRNMRQNDGSNVDGGAPASVRFSRRRSMADAALSKPAKSQSFKLKVAKMLGPWVDHYQRVLTFR</sequence>
<dbReference type="Proteomes" id="UP000543554">
    <property type="component" value="Unassembled WGS sequence"/>
</dbReference>
<protein>
    <submittedName>
        <fullName evidence="2">Uncharacterized protein</fullName>
    </submittedName>
</protein>
<dbReference type="AlphaFoldDB" id="A0AA40VB14"/>
<name>A0AA40VB14_9HYPH</name>
<feature type="region of interest" description="Disordered" evidence="1">
    <location>
        <begin position="1"/>
        <end position="29"/>
    </location>
</feature>
<dbReference type="RefSeq" id="WP_141953573.1">
    <property type="nucleotide sequence ID" value="NZ_BPRF01000008.1"/>
</dbReference>
<organism evidence="2 3">
    <name type="scientific">Methylorubrum thiocyanatum</name>
    <dbReference type="NCBI Taxonomy" id="47958"/>
    <lineage>
        <taxon>Bacteria</taxon>
        <taxon>Pseudomonadati</taxon>
        <taxon>Pseudomonadota</taxon>
        <taxon>Alphaproteobacteria</taxon>
        <taxon>Hyphomicrobiales</taxon>
        <taxon>Methylobacteriaceae</taxon>
        <taxon>Methylorubrum</taxon>
    </lineage>
</organism>
<evidence type="ECO:0000313" key="3">
    <source>
        <dbReference type="Proteomes" id="UP000543554"/>
    </source>
</evidence>
<dbReference type="EMBL" id="JACJIB010000004">
    <property type="protein sequence ID" value="MBA8913437.1"/>
    <property type="molecule type" value="Genomic_DNA"/>
</dbReference>
<feature type="compositionally biased region" description="Polar residues" evidence="1">
    <location>
        <begin position="8"/>
        <end position="20"/>
    </location>
</feature>